<sequence>MVLQLKIIGILLSILAFIHVGFSKYFKWKIELKSLSLINRQIMAVHTFFIALVVLLIGLLCLTSSNELIYTKLGKRISLGLGVFWSIRLLFQLFVYSPKLWRRKKFETAMHIIFTIFWMYLTVIFLCIYSRY</sequence>
<feature type="transmembrane region" description="Helical" evidence="1">
    <location>
        <begin position="108"/>
        <end position="129"/>
    </location>
</feature>
<organism evidence="2 3">
    <name type="scientific">Polaribacter batillariae</name>
    <dbReference type="NCBI Taxonomy" id="2808900"/>
    <lineage>
        <taxon>Bacteria</taxon>
        <taxon>Pseudomonadati</taxon>
        <taxon>Bacteroidota</taxon>
        <taxon>Flavobacteriia</taxon>
        <taxon>Flavobacteriales</taxon>
        <taxon>Flavobacteriaceae</taxon>
    </lineage>
</organism>
<keyword evidence="1" id="KW-0812">Transmembrane</keyword>
<evidence type="ECO:0000313" key="2">
    <source>
        <dbReference type="EMBL" id="QTD37425.1"/>
    </source>
</evidence>
<keyword evidence="1" id="KW-1133">Transmembrane helix</keyword>
<evidence type="ECO:0000313" key="3">
    <source>
        <dbReference type="Proteomes" id="UP000663935"/>
    </source>
</evidence>
<protein>
    <recommendedName>
        <fullName evidence="4">Invasion gene expression up-regulator, SirB</fullName>
    </recommendedName>
</protein>
<dbReference type="RefSeq" id="WP_207971596.1">
    <property type="nucleotide sequence ID" value="NZ_CP071795.1"/>
</dbReference>
<gene>
    <name evidence="2" type="ORF">JL193_15235</name>
</gene>
<keyword evidence="1" id="KW-0472">Membrane</keyword>
<dbReference type="EMBL" id="CP071795">
    <property type="protein sequence ID" value="QTD37425.1"/>
    <property type="molecule type" value="Genomic_DNA"/>
</dbReference>
<dbReference type="Proteomes" id="UP000663935">
    <property type="component" value="Chromosome"/>
</dbReference>
<feature type="transmembrane region" description="Helical" evidence="1">
    <location>
        <begin position="47"/>
        <end position="65"/>
    </location>
</feature>
<proteinExistence type="predicted"/>
<evidence type="ECO:0008006" key="4">
    <source>
        <dbReference type="Google" id="ProtNLM"/>
    </source>
</evidence>
<reference evidence="2 3" key="1">
    <citation type="submission" date="2021-03" db="EMBL/GenBank/DDBJ databases">
        <title>Complete genome of Polaribacter_sp.G4M1.</title>
        <authorList>
            <person name="Jeong S.W."/>
            <person name="Bae J.W."/>
        </authorList>
    </citation>
    <scope>NUCLEOTIDE SEQUENCE [LARGE SCALE GENOMIC DNA]</scope>
    <source>
        <strain evidence="2 3">G4M1</strain>
    </source>
</reference>
<feature type="transmembrane region" description="Helical" evidence="1">
    <location>
        <begin position="77"/>
        <end position="96"/>
    </location>
</feature>
<accession>A0ABX7SVT8</accession>
<name>A0ABX7SVT8_9FLAO</name>
<evidence type="ECO:0000256" key="1">
    <source>
        <dbReference type="SAM" id="Phobius"/>
    </source>
</evidence>
<keyword evidence="3" id="KW-1185">Reference proteome</keyword>